<evidence type="ECO:0008006" key="4">
    <source>
        <dbReference type="Google" id="ProtNLM"/>
    </source>
</evidence>
<name>A0ABN9SCE1_9DINO</name>
<keyword evidence="3" id="KW-1185">Reference proteome</keyword>
<feature type="compositionally biased region" description="Pro residues" evidence="1">
    <location>
        <begin position="1"/>
        <end position="54"/>
    </location>
</feature>
<gene>
    <name evidence="2" type="ORF">PCOR1329_LOCUS27976</name>
</gene>
<sequence length="491" mass="49920">MDIPPSQPPFALPSPPSPPVPSPSAHPFPPTPLPCLPPSPLPCPAPRSTPPTPPSLNLEPPSVPLPRPSRLQLPPPSRPGVAPAPPGARPPCDGRPAPAGGPAQARRPGGGRAAAAAPPAATAAPPREHGRLGGGAGRGGDRLARRGAGGGGPAPGRARGGGARARLGPGERGGIGKGGGTKSAARSWFRPHRGGPFLDTWPPPGAGRRRENQLRELILKPPLCYAPLSPDPNVAPGLTVRVLEASVEWQERLVERAVDALGRGSADVDPYGAAVWPAAQVLAQAVAAWVAAAPRPPSVLELGAGCGLASLTAAAMGASVTATDFRELPLELVAEAARRQGLAPRLRTALFDVRASAEPVPPADLVAASDVLYDRDTAVGVAGRIAEARERGSAVLVADVGRPNRGAFLEELGRLRPHEEAAFACRGRARQLVVAGPSGPGACAAVGAESDALGKETRVEILELPPGPASAAVRPSSPSTLWRPRGHGHVL</sequence>
<dbReference type="Proteomes" id="UP001189429">
    <property type="component" value="Unassembled WGS sequence"/>
</dbReference>
<dbReference type="Pfam" id="PF10294">
    <property type="entry name" value="Methyltransf_16"/>
    <property type="match status" value="1"/>
</dbReference>
<feature type="compositionally biased region" description="Gly residues" evidence="1">
    <location>
        <begin position="170"/>
        <end position="181"/>
    </location>
</feature>
<evidence type="ECO:0000313" key="2">
    <source>
        <dbReference type="EMBL" id="CAK0828842.1"/>
    </source>
</evidence>
<dbReference type="InterPro" id="IPR029063">
    <property type="entry name" value="SAM-dependent_MTases_sf"/>
</dbReference>
<comment type="caution">
    <text evidence="2">The sequence shown here is derived from an EMBL/GenBank/DDBJ whole genome shotgun (WGS) entry which is preliminary data.</text>
</comment>
<dbReference type="InterPro" id="IPR019410">
    <property type="entry name" value="Methyltransf_16"/>
</dbReference>
<accession>A0ABN9SCE1</accession>
<feature type="compositionally biased region" description="Low complexity" evidence="1">
    <location>
        <begin position="469"/>
        <end position="479"/>
    </location>
</feature>
<feature type="compositionally biased region" description="Gly residues" evidence="1">
    <location>
        <begin position="147"/>
        <end position="163"/>
    </location>
</feature>
<feature type="compositionally biased region" description="Pro residues" evidence="1">
    <location>
        <begin position="61"/>
        <end position="89"/>
    </location>
</feature>
<dbReference type="Gene3D" id="3.40.50.150">
    <property type="entry name" value="Vaccinia Virus protein VP39"/>
    <property type="match status" value="1"/>
</dbReference>
<feature type="compositionally biased region" description="Low complexity" evidence="1">
    <location>
        <begin position="90"/>
        <end position="125"/>
    </location>
</feature>
<protein>
    <recommendedName>
        <fullName evidence="4">Methyltransferase domain-containing protein</fullName>
    </recommendedName>
</protein>
<dbReference type="CDD" id="cd02440">
    <property type="entry name" value="AdoMet_MTases"/>
    <property type="match status" value="1"/>
</dbReference>
<feature type="region of interest" description="Disordered" evidence="1">
    <location>
        <begin position="466"/>
        <end position="491"/>
    </location>
</feature>
<evidence type="ECO:0000256" key="1">
    <source>
        <dbReference type="SAM" id="MobiDB-lite"/>
    </source>
</evidence>
<proteinExistence type="predicted"/>
<dbReference type="PANTHER" id="PTHR14614:SF163">
    <property type="entry name" value="METHYLTRANSFERASE SMALL DOMAIN-CONTAINING PROTEIN"/>
    <property type="match status" value="1"/>
</dbReference>
<feature type="region of interest" description="Disordered" evidence="1">
    <location>
        <begin position="1"/>
        <end position="205"/>
    </location>
</feature>
<dbReference type="PANTHER" id="PTHR14614">
    <property type="entry name" value="HEPATOCELLULAR CARCINOMA-ASSOCIATED ANTIGEN"/>
    <property type="match status" value="1"/>
</dbReference>
<dbReference type="SUPFAM" id="SSF53335">
    <property type="entry name" value="S-adenosyl-L-methionine-dependent methyltransferases"/>
    <property type="match status" value="1"/>
</dbReference>
<evidence type="ECO:0000313" key="3">
    <source>
        <dbReference type="Proteomes" id="UP001189429"/>
    </source>
</evidence>
<organism evidence="2 3">
    <name type="scientific">Prorocentrum cordatum</name>
    <dbReference type="NCBI Taxonomy" id="2364126"/>
    <lineage>
        <taxon>Eukaryota</taxon>
        <taxon>Sar</taxon>
        <taxon>Alveolata</taxon>
        <taxon>Dinophyceae</taxon>
        <taxon>Prorocentrales</taxon>
        <taxon>Prorocentraceae</taxon>
        <taxon>Prorocentrum</taxon>
    </lineage>
</organism>
<dbReference type="EMBL" id="CAUYUJ010010225">
    <property type="protein sequence ID" value="CAK0828842.1"/>
    <property type="molecule type" value="Genomic_DNA"/>
</dbReference>
<reference evidence="2" key="1">
    <citation type="submission" date="2023-10" db="EMBL/GenBank/DDBJ databases">
        <authorList>
            <person name="Chen Y."/>
            <person name="Shah S."/>
            <person name="Dougan E. K."/>
            <person name="Thang M."/>
            <person name="Chan C."/>
        </authorList>
    </citation>
    <scope>NUCLEOTIDE SEQUENCE [LARGE SCALE GENOMIC DNA]</scope>
</reference>